<protein>
    <recommendedName>
        <fullName evidence="7">Mediator of RNA polymerase II transcription subunit 1</fullName>
    </recommendedName>
    <alternativeName>
        <fullName evidence="7">Mediator complex subunit 1</fullName>
    </alternativeName>
</protein>
<evidence type="ECO:0000256" key="6">
    <source>
        <dbReference type="ARBA" id="ARBA00023242"/>
    </source>
</evidence>
<dbReference type="Pfam" id="PF10744">
    <property type="entry name" value="Med1"/>
    <property type="match status" value="1"/>
</dbReference>
<sequence length="661" mass="72326">MLTDGGIGMGISMSSMGMGMSMSQLGLSQLGRGDEDERRRRLENVIQMLKARPGRVSEEGIIALCRKEGMEFERAVESDGSVVLTLVIGNEAMCDIAIRKGSVESVKLELASDDDGTFKDSGSNILFKSLTPSRPGQSKVNLMLDQFAGNLDKLLRMDRLSADNGGVQCFKAIFGLHASLKKLFEHEKKIAMALWGEDVGDREIKAEREVLCKKSGRPRMNAGTCLGLSLEYWMDRRYLNTKKTQQTGSAKSKEKANTSSNDTTEDAYPEDMDLKTNKIYSLTIECEASPSSMYSPIRIPPSWISENIEVSKPPEGTDAAVINNILNNNASTIDWLDPKPTYLDSPAGATGDHDAMTIDNAPGRLPNIRFVARFNPPLAVPLPVYANIVNSVGIEYPEDLRATTFIGLALRPQDPDPGMSAMAGGSTPEIASTRRVLSIDTDGREAWKWHKNTLYVPKLEFSRTLESLPFQHPRQLVEILPMLRQYALTTSLLQNTFVDAVVEDPKVGGIGIGMSGKQTSPPLAAPLTPDTNRKGDVKTAEEEDVHIDISLAYSAPTPRLTTTIPHPSRISSAPASSDPNHTDILATLLSPTPSHTPPPLRIAMDVQLNGDLTVFEQNIVPDRKDVALGEEEGVRRVGRALDVCGDFGVWVEWVRREVLKG</sequence>
<keyword evidence="5 7" id="KW-0804">Transcription</keyword>
<keyword evidence="3 7" id="KW-0805">Transcription regulation</keyword>
<evidence type="ECO:0000256" key="7">
    <source>
        <dbReference type="RuleBase" id="RU364059"/>
    </source>
</evidence>
<evidence type="ECO:0000259" key="9">
    <source>
        <dbReference type="Pfam" id="PF10744"/>
    </source>
</evidence>
<evidence type="ECO:0000313" key="11">
    <source>
        <dbReference type="Proteomes" id="UP000800035"/>
    </source>
</evidence>
<proteinExistence type="inferred from homology"/>
<dbReference type="GO" id="GO:0003712">
    <property type="term" value="F:transcription coregulator activity"/>
    <property type="evidence" value="ECO:0007669"/>
    <property type="project" value="InterPro"/>
</dbReference>
<keyword evidence="4 7" id="KW-0010">Activator</keyword>
<feature type="domain" description="Mediator complex subunit Med1" evidence="9">
    <location>
        <begin position="43"/>
        <end position="497"/>
    </location>
</feature>
<dbReference type="GO" id="GO:0016592">
    <property type="term" value="C:mediator complex"/>
    <property type="evidence" value="ECO:0007669"/>
    <property type="project" value="InterPro"/>
</dbReference>
<comment type="subcellular location">
    <subcellularLocation>
        <location evidence="1 7">Nucleus</location>
    </subcellularLocation>
</comment>
<evidence type="ECO:0000256" key="5">
    <source>
        <dbReference type="ARBA" id="ARBA00023163"/>
    </source>
</evidence>
<evidence type="ECO:0000313" key="10">
    <source>
        <dbReference type="EMBL" id="KAF1957199.1"/>
    </source>
</evidence>
<evidence type="ECO:0000256" key="4">
    <source>
        <dbReference type="ARBA" id="ARBA00023159"/>
    </source>
</evidence>
<keyword evidence="11" id="KW-1185">Reference proteome</keyword>
<evidence type="ECO:0000256" key="2">
    <source>
        <dbReference type="ARBA" id="ARBA00006210"/>
    </source>
</evidence>
<dbReference type="InterPro" id="IPR019680">
    <property type="entry name" value="Mediator_Med1"/>
</dbReference>
<feature type="region of interest" description="Disordered" evidence="8">
    <location>
        <begin position="513"/>
        <end position="535"/>
    </location>
</feature>
<organism evidence="10 11">
    <name type="scientific">Byssothecium circinans</name>
    <dbReference type="NCBI Taxonomy" id="147558"/>
    <lineage>
        <taxon>Eukaryota</taxon>
        <taxon>Fungi</taxon>
        <taxon>Dikarya</taxon>
        <taxon>Ascomycota</taxon>
        <taxon>Pezizomycotina</taxon>
        <taxon>Dothideomycetes</taxon>
        <taxon>Pleosporomycetidae</taxon>
        <taxon>Pleosporales</taxon>
        <taxon>Massarineae</taxon>
        <taxon>Massarinaceae</taxon>
        <taxon>Byssothecium</taxon>
    </lineage>
</organism>
<dbReference type="PANTHER" id="PTHR35041">
    <property type="entry name" value="MEDIATOR OF RNA POLYMERASE II TRANSCRIPTION SUBUNIT 1"/>
    <property type="match status" value="1"/>
</dbReference>
<evidence type="ECO:0000256" key="3">
    <source>
        <dbReference type="ARBA" id="ARBA00023015"/>
    </source>
</evidence>
<dbReference type="OrthoDB" id="5310959at2759"/>
<comment type="similarity">
    <text evidence="2 7">Belongs to the Mediator complex subunit 1 family.</text>
</comment>
<reference evidence="10" key="1">
    <citation type="journal article" date="2020" name="Stud. Mycol.">
        <title>101 Dothideomycetes genomes: a test case for predicting lifestyles and emergence of pathogens.</title>
        <authorList>
            <person name="Haridas S."/>
            <person name="Albert R."/>
            <person name="Binder M."/>
            <person name="Bloem J."/>
            <person name="Labutti K."/>
            <person name="Salamov A."/>
            <person name="Andreopoulos B."/>
            <person name="Baker S."/>
            <person name="Barry K."/>
            <person name="Bills G."/>
            <person name="Bluhm B."/>
            <person name="Cannon C."/>
            <person name="Castanera R."/>
            <person name="Culley D."/>
            <person name="Daum C."/>
            <person name="Ezra D."/>
            <person name="Gonzalez J."/>
            <person name="Henrissat B."/>
            <person name="Kuo A."/>
            <person name="Liang C."/>
            <person name="Lipzen A."/>
            <person name="Lutzoni F."/>
            <person name="Magnuson J."/>
            <person name="Mondo S."/>
            <person name="Nolan M."/>
            <person name="Ohm R."/>
            <person name="Pangilinan J."/>
            <person name="Park H.-J."/>
            <person name="Ramirez L."/>
            <person name="Alfaro M."/>
            <person name="Sun H."/>
            <person name="Tritt A."/>
            <person name="Yoshinaga Y."/>
            <person name="Zwiers L.-H."/>
            <person name="Turgeon B."/>
            <person name="Goodwin S."/>
            <person name="Spatafora J."/>
            <person name="Crous P."/>
            <person name="Grigoriev I."/>
        </authorList>
    </citation>
    <scope>NUCLEOTIDE SEQUENCE</scope>
    <source>
        <strain evidence="10">CBS 675.92</strain>
    </source>
</reference>
<dbReference type="GO" id="GO:0045944">
    <property type="term" value="P:positive regulation of transcription by RNA polymerase II"/>
    <property type="evidence" value="ECO:0007669"/>
    <property type="project" value="UniProtKB-ARBA"/>
</dbReference>
<dbReference type="AlphaFoldDB" id="A0A6A5TZR0"/>
<name>A0A6A5TZR0_9PLEO</name>
<feature type="region of interest" description="Disordered" evidence="8">
    <location>
        <begin position="243"/>
        <end position="269"/>
    </location>
</feature>
<keyword evidence="6 7" id="KW-0539">Nucleus</keyword>
<dbReference type="PANTHER" id="PTHR35041:SF4">
    <property type="entry name" value="MEDIATOR OF RNA POLYMERASE II TRANSCRIPTION SUBUNIT 1"/>
    <property type="match status" value="1"/>
</dbReference>
<dbReference type="Proteomes" id="UP000800035">
    <property type="component" value="Unassembled WGS sequence"/>
</dbReference>
<evidence type="ECO:0000256" key="1">
    <source>
        <dbReference type="ARBA" id="ARBA00004123"/>
    </source>
</evidence>
<comment type="function">
    <text evidence="7">Component of the Mediator complex, a coactivator involved in the regulated transcription of nearly all RNA polymerase II-dependent genes. Mediator functions as a bridge to convey information from gene-specific regulatory proteins to the basal RNA polymerase II transcription machinery. Mediator is recruited to promoters by direct interactions with regulatory proteins and serves as a scaffold for the assembly of a functional preinitiation complex with RNA polymerase II and the general transcription factors.</text>
</comment>
<gene>
    <name evidence="10" type="ORF">CC80DRAFT_525310</name>
</gene>
<accession>A0A6A5TZR0</accession>
<evidence type="ECO:0000256" key="8">
    <source>
        <dbReference type="SAM" id="MobiDB-lite"/>
    </source>
</evidence>
<dbReference type="EMBL" id="ML976990">
    <property type="protein sequence ID" value="KAF1957199.1"/>
    <property type="molecule type" value="Genomic_DNA"/>
</dbReference>